<proteinExistence type="inferred from homology"/>
<feature type="coiled-coil region" evidence="3">
    <location>
        <begin position="637"/>
        <end position="692"/>
    </location>
</feature>
<reference evidence="6 7" key="1">
    <citation type="journal article" date="2023" name="Hortic Res">
        <title>Pangenome of water caltrop reveals structural variations and asymmetric subgenome divergence after allopolyploidization.</title>
        <authorList>
            <person name="Zhang X."/>
            <person name="Chen Y."/>
            <person name="Wang L."/>
            <person name="Yuan Y."/>
            <person name="Fang M."/>
            <person name="Shi L."/>
            <person name="Lu R."/>
            <person name="Comes H.P."/>
            <person name="Ma Y."/>
            <person name="Chen Y."/>
            <person name="Huang G."/>
            <person name="Zhou Y."/>
            <person name="Zheng Z."/>
            <person name="Qiu Y."/>
        </authorList>
    </citation>
    <scope>NUCLEOTIDE SEQUENCE [LARGE SCALE GENOMIC DNA]</scope>
    <source>
        <tissue evidence="6">Roots</tissue>
    </source>
</reference>
<keyword evidence="7" id="KW-1185">Reference proteome</keyword>
<dbReference type="GO" id="GO:0051015">
    <property type="term" value="F:actin filament binding"/>
    <property type="evidence" value="ECO:0007669"/>
    <property type="project" value="TreeGrafter"/>
</dbReference>
<keyword evidence="1 3" id="KW-0175">Coiled coil</keyword>
<dbReference type="InterPro" id="IPR011684">
    <property type="entry name" value="NAB"/>
</dbReference>
<evidence type="ECO:0000256" key="2">
    <source>
        <dbReference type="ARBA" id="ARBA00038006"/>
    </source>
</evidence>
<feature type="coiled-coil region" evidence="3">
    <location>
        <begin position="1202"/>
        <end position="1247"/>
    </location>
</feature>
<evidence type="ECO:0000256" key="4">
    <source>
        <dbReference type="SAM" id="MobiDB-lite"/>
    </source>
</evidence>
<dbReference type="GO" id="GO:0005886">
    <property type="term" value="C:plasma membrane"/>
    <property type="evidence" value="ECO:0007669"/>
    <property type="project" value="TreeGrafter"/>
</dbReference>
<dbReference type="Gene3D" id="1.20.5.110">
    <property type="match status" value="1"/>
</dbReference>
<dbReference type="PANTHER" id="PTHR32258:SF6">
    <property type="entry name" value="PROTEIN NETWORKED 1A"/>
    <property type="match status" value="1"/>
</dbReference>
<feature type="coiled-coil region" evidence="3">
    <location>
        <begin position="1013"/>
        <end position="1068"/>
    </location>
</feature>
<feature type="coiled-coil region" evidence="3">
    <location>
        <begin position="494"/>
        <end position="549"/>
    </location>
</feature>
<evidence type="ECO:0000313" key="7">
    <source>
        <dbReference type="Proteomes" id="UP001345219"/>
    </source>
</evidence>
<dbReference type="EMBL" id="JAXIOK010000003">
    <property type="protein sequence ID" value="KAK4775696.1"/>
    <property type="molecule type" value="Genomic_DNA"/>
</dbReference>
<feature type="coiled-coil region" evidence="3">
    <location>
        <begin position="1132"/>
        <end position="1177"/>
    </location>
</feature>
<dbReference type="InterPro" id="IPR051861">
    <property type="entry name" value="NET_actin-binding_domain"/>
</dbReference>
<dbReference type="PANTHER" id="PTHR32258">
    <property type="entry name" value="PROTEIN NETWORKED 4A"/>
    <property type="match status" value="1"/>
</dbReference>
<accession>A0AAN7QSC4</accession>
<feature type="domain" description="NAB" evidence="5">
    <location>
        <begin position="13"/>
        <end position="93"/>
    </location>
</feature>
<feature type="region of interest" description="Disordered" evidence="4">
    <location>
        <begin position="1466"/>
        <end position="1495"/>
    </location>
</feature>
<dbReference type="PROSITE" id="PS51774">
    <property type="entry name" value="NAB"/>
    <property type="match status" value="1"/>
</dbReference>
<comment type="caution">
    <text evidence="6">The sequence shown here is derived from an EMBL/GenBank/DDBJ whole genome shotgun (WGS) entry which is preliminary data.</text>
</comment>
<name>A0AAN7QSC4_9MYRT</name>
<protein>
    <recommendedName>
        <fullName evidence="5">NAB domain-containing protein</fullName>
    </recommendedName>
</protein>
<dbReference type="Pfam" id="PF07765">
    <property type="entry name" value="KIP1"/>
    <property type="match status" value="1"/>
</dbReference>
<evidence type="ECO:0000313" key="6">
    <source>
        <dbReference type="EMBL" id="KAK4775696.1"/>
    </source>
</evidence>
<sequence length="1713" mass="198232">METLSHSESRRLYSWWWSSHISPKNSKWLQENLTYMDAKVKAMIKLIEEDADSFARRAEMYYKRRPELIKLVEEFYRAYRALSERYNHATLELRFAHRTMAEAFPDQVPNSDELASNTSPEHDPDSQTFLDPEGYDPTLNKRGLKQMHDLFDSEDSVHQSFQNGLSQLSHEIKNLRTNVVSESERASRAEFEVQTLKTVLAQIQSEKDSIFENYEMNMDKLSKLKGELNCAHEEAKLLDERAGKAEVEIKILKEAMAKLEAERDMGLLKYNESLKMISNLEAMLQEAESETQNLKHELSRVEAERAAGLDQYHQCLQRISALEEKISIAELDARKLSEQSDRAERRIRELEDAVNKSNEEKEAMAFLYKQCLDTLSKMEVDLSQVQEEAEHLNCKVASGAEKLKATEEQLGLLEKSNESLQCEAENLALRIEMKDQELFQKNELLEKLQSSTRDGYTRFNQVDAGLESLHNLYSESQEEQRALALEIRGSLQMLKDLEACKHRLEEEIQRVKEDNQSLSEINLASTLSEKNLREELDSLREMKEKFEKDFVAQAEQSNALQWETNRLREEITRLNGSYGSLLLQVEELRDENSELRGDKKHNLVEIETLSQEVKRMNEVSEKNLALQRSLCELNGALQESREMMKQLQESCQSLEGEKSSLIADKANLLSQLQIITENLQKLLEKNASLESSLSFGRAEVEGLREKSRRVDEFCQLLISEKSDLLKERSSLSYQLENVEKRLGNLERRFGNLEEKCSRLEKEKVTTLSQVEELRGYLGLEKQERTTYIQSSDARLAGLESHVKLLQEEIFLRKKEFEEEVEKAVNSQLEIFILQRFVEDLEEKNLSLLFECQKQVETSKASNKLIAELESENLEQQVEVEMLSDEVGRLRTEIYQIFRALQINSEIWYRDELGKAKAEKAPLLHILDRIEGMKSSLLKNNDDKLRLLIENSLLWTILGEVKIDGENLEARHKLSERELESVKEQCFLLQKDMNELHMVNKLLRLQLFEGSEREKHLKDNLQNVCTKLDDFQNEKAKVDEENQALHEKMSRTQEENSALLEENGEILREVISLGSLAVVFESFGLEKACEIKAQNEDLCELYEIGSKLKEDVRKLNELLGVKGQENLQLVRSIEKLCRELHEVKDLNDQLNHQIVMGNDFLREKAVELSEVEDKLERSQYSTFELSRTVQELSRGHEESKKGRRDREEEIKRLLQENKELEKEVCKLREEVNERRAREELLSLELQERSNENELWEAEASSFYFDLQISGVREVLLENKVHELTEVCETLKDAGGIKNREIEEMKERVGFLEREIGGLKNQLSAYIPVISSIQDDMPSVKQNALLWRQLCAEGKLENKGVEEEANKTCENHQELGQNQSMAIQAGISDLERMHSRIEAVEKAVMEEMRRLKIDKGYDLRYATSPTENNESMVDINLLNGKVVTSEETKSDVHCSKVELLMKDIPLDQVSDSSSSGRSKRNSRERHLNPESSASTASEIAEHKMTEDFSSELQTEKELGVDRLEISSSRELEKEVYRRKILERLISDAQKLSSVQTDVEDIKRKVDARKGSKKRKNSNLEAVRMQLREAEETIMQLMVINDHLTKDIDGRRSSVDGNEHPAEVEEVVGSAHEKKVREQAKRESEKIGRLQFEVQNIQYILMKMEDDKEKANKKNQLSRSGAMVLKDLIYYGRRNSQRKPKKGCFCGCSKTSTKED</sequence>
<feature type="coiled-coil region" evidence="3">
    <location>
        <begin position="1570"/>
        <end position="1604"/>
    </location>
</feature>
<evidence type="ECO:0000256" key="1">
    <source>
        <dbReference type="ARBA" id="ARBA00023054"/>
    </source>
</evidence>
<gene>
    <name evidence="6" type="ORF">SAY87_023657</name>
</gene>
<feature type="coiled-coil region" evidence="3">
    <location>
        <begin position="221"/>
        <end position="437"/>
    </location>
</feature>
<dbReference type="Proteomes" id="UP001345219">
    <property type="component" value="Chromosome 18"/>
</dbReference>
<organism evidence="6 7">
    <name type="scientific">Trapa incisa</name>
    <dbReference type="NCBI Taxonomy" id="236973"/>
    <lineage>
        <taxon>Eukaryota</taxon>
        <taxon>Viridiplantae</taxon>
        <taxon>Streptophyta</taxon>
        <taxon>Embryophyta</taxon>
        <taxon>Tracheophyta</taxon>
        <taxon>Spermatophyta</taxon>
        <taxon>Magnoliopsida</taxon>
        <taxon>eudicotyledons</taxon>
        <taxon>Gunneridae</taxon>
        <taxon>Pentapetalae</taxon>
        <taxon>rosids</taxon>
        <taxon>malvids</taxon>
        <taxon>Myrtales</taxon>
        <taxon>Lythraceae</taxon>
        <taxon>Trapa</taxon>
    </lineage>
</organism>
<comment type="similarity">
    <text evidence="2">Belongs to the NET family.</text>
</comment>
<feature type="compositionally biased region" description="Polar residues" evidence="4">
    <location>
        <begin position="108"/>
        <end position="119"/>
    </location>
</feature>
<evidence type="ECO:0000259" key="5">
    <source>
        <dbReference type="PROSITE" id="PS51774"/>
    </source>
</evidence>
<feature type="coiled-coil region" evidence="3">
    <location>
        <begin position="721"/>
        <end position="762"/>
    </location>
</feature>
<evidence type="ECO:0000256" key="3">
    <source>
        <dbReference type="SAM" id="Coils"/>
    </source>
</evidence>
<feature type="region of interest" description="Disordered" evidence="4">
    <location>
        <begin position="108"/>
        <end position="138"/>
    </location>
</feature>